<evidence type="ECO:0000313" key="11">
    <source>
        <dbReference type="WBParaSite" id="TCONS_00014687.p1"/>
    </source>
</evidence>
<evidence type="ECO:0000256" key="6">
    <source>
        <dbReference type="ARBA" id="ARBA00022989"/>
    </source>
</evidence>
<feature type="transmembrane region" description="Helical" evidence="8">
    <location>
        <begin position="211"/>
        <end position="233"/>
    </location>
</feature>
<feature type="transmembrane region" description="Helical" evidence="8">
    <location>
        <begin position="81"/>
        <end position="100"/>
    </location>
</feature>
<sequence>KNFFLFKKIILKMDTTTILNSILTSTQLSIDTSNFIKSDYSIYVGIGFVIAFILAFAIGANDTANSFGTSVGSKALTLIQAYILASIFESLGAALLGYKVTDTMRKGVVDVNVYENEPHLLLIGQIGILAGCGLWLLTATALNAPVSTTHSIVGATLGFSVAFKGFIGINWFKILKIIASWFISPVLSGLVSIGISFFLKNFYKKFDKPYIGAIKSLPFLLIGTVSLNVFAILYEGPNLFEIDKLSAPTILLLSCIIGIIGYIIFYFVEKIFLKKIYTDILNGKIMLKNKKKQNDNQLPYKNNDLSSTKVLISNENVVDKKLSNEKDNCTNHKNNEKDFESNENNLEKDLEKKEETTYIVDENIQEKREEMVIAKVFSILQVLTACFGGFAHGGNDVSNAIAPIVSMFSIWNDGNVHQINSTPIYLLVFGAVGMCIGLWVLGHRVIYTVGNNLTDITPIKGFSIEFGSAATVLIASKLGLPISSTQCKVGSIMFVGLFDKSKFDWSLFKSIAISWIVTLPITAIFSAIVAISLKWFIS</sequence>
<comment type="subcellular location">
    <subcellularLocation>
        <location evidence="1 8">Membrane</location>
        <topology evidence="1 8">Multi-pass membrane protein</topology>
    </subcellularLocation>
</comment>
<protein>
    <recommendedName>
        <fullName evidence="8">Phosphate transporter</fullName>
    </recommendedName>
</protein>
<comment type="function">
    <text evidence="8">Sodium-phosphate symporter.</text>
</comment>
<evidence type="ECO:0000256" key="4">
    <source>
        <dbReference type="ARBA" id="ARBA00022592"/>
    </source>
</evidence>
<evidence type="ECO:0000256" key="2">
    <source>
        <dbReference type="ARBA" id="ARBA00009916"/>
    </source>
</evidence>
<dbReference type="GO" id="GO:0035435">
    <property type="term" value="P:phosphate ion transmembrane transport"/>
    <property type="evidence" value="ECO:0007669"/>
    <property type="project" value="TreeGrafter"/>
</dbReference>
<feature type="transmembrane region" description="Helical" evidence="8">
    <location>
        <begin position="40"/>
        <end position="60"/>
    </location>
</feature>
<keyword evidence="6 8" id="KW-1133">Transmembrane helix</keyword>
<dbReference type="Pfam" id="PF01384">
    <property type="entry name" value="PHO4"/>
    <property type="match status" value="1"/>
</dbReference>
<feature type="transmembrane region" description="Helical" evidence="8">
    <location>
        <begin position="424"/>
        <end position="442"/>
    </location>
</feature>
<dbReference type="PANTHER" id="PTHR11101">
    <property type="entry name" value="PHOSPHATE TRANSPORTER"/>
    <property type="match status" value="1"/>
</dbReference>
<evidence type="ECO:0000256" key="9">
    <source>
        <dbReference type="SAM" id="MobiDB-lite"/>
    </source>
</evidence>
<keyword evidence="10" id="KW-1185">Reference proteome</keyword>
<proteinExistence type="inferred from homology"/>
<organism evidence="10 11">
    <name type="scientific">Strongyloides stercoralis</name>
    <name type="common">Threadworm</name>
    <dbReference type="NCBI Taxonomy" id="6248"/>
    <lineage>
        <taxon>Eukaryota</taxon>
        <taxon>Metazoa</taxon>
        <taxon>Ecdysozoa</taxon>
        <taxon>Nematoda</taxon>
        <taxon>Chromadorea</taxon>
        <taxon>Rhabditida</taxon>
        <taxon>Tylenchina</taxon>
        <taxon>Panagrolaimomorpha</taxon>
        <taxon>Strongyloidoidea</taxon>
        <taxon>Strongyloididae</taxon>
        <taxon>Strongyloides</taxon>
    </lineage>
</organism>
<feature type="transmembrane region" description="Helical" evidence="8">
    <location>
        <begin position="245"/>
        <end position="268"/>
    </location>
</feature>
<reference evidence="11" key="1">
    <citation type="submission" date="2024-02" db="UniProtKB">
        <authorList>
            <consortium name="WormBaseParasite"/>
        </authorList>
    </citation>
    <scope>IDENTIFICATION</scope>
</reference>
<comment type="similarity">
    <text evidence="2 8">Belongs to the inorganic phosphate transporter (PiT) (TC 2.A.20) family.</text>
</comment>
<keyword evidence="7 8" id="KW-0472">Membrane</keyword>
<dbReference type="Proteomes" id="UP000035681">
    <property type="component" value="Unplaced"/>
</dbReference>
<feature type="region of interest" description="Disordered" evidence="9">
    <location>
        <begin position="323"/>
        <end position="347"/>
    </location>
</feature>
<dbReference type="GO" id="GO:0005315">
    <property type="term" value="F:phosphate transmembrane transporter activity"/>
    <property type="evidence" value="ECO:0007669"/>
    <property type="project" value="InterPro"/>
</dbReference>
<keyword evidence="4 8" id="KW-0592">Phosphate transport</keyword>
<name>A0AAF5DN44_STRER</name>
<dbReference type="AlphaFoldDB" id="A0AAF5DN44"/>
<dbReference type="WBParaSite" id="TCONS_00014687.p1">
    <property type="protein sequence ID" value="TCONS_00014687.p1"/>
    <property type="gene ID" value="XLOC_009902"/>
</dbReference>
<evidence type="ECO:0000256" key="5">
    <source>
        <dbReference type="ARBA" id="ARBA00022692"/>
    </source>
</evidence>
<evidence type="ECO:0000256" key="7">
    <source>
        <dbReference type="ARBA" id="ARBA00023136"/>
    </source>
</evidence>
<feature type="transmembrane region" description="Helical" evidence="8">
    <location>
        <begin position="512"/>
        <end position="537"/>
    </location>
</feature>
<dbReference type="InterPro" id="IPR001204">
    <property type="entry name" value="Phos_transporter"/>
</dbReference>
<keyword evidence="5 8" id="KW-0812">Transmembrane</keyword>
<keyword evidence="3 8" id="KW-0813">Transport</keyword>
<feature type="transmembrane region" description="Helical" evidence="8">
    <location>
        <begin position="120"/>
        <end position="140"/>
    </location>
</feature>
<dbReference type="PANTHER" id="PTHR11101:SF80">
    <property type="entry name" value="PHOSPHATE TRANSPORTER"/>
    <property type="match status" value="1"/>
</dbReference>
<evidence type="ECO:0000256" key="8">
    <source>
        <dbReference type="RuleBase" id="RU363058"/>
    </source>
</evidence>
<dbReference type="GO" id="GO:0016020">
    <property type="term" value="C:membrane"/>
    <property type="evidence" value="ECO:0007669"/>
    <property type="project" value="UniProtKB-SubCell"/>
</dbReference>
<evidence type="ECO:0000313" key="10">
    <source>
        <dbReference type="Proteomes" id="UP000035681"/>
    </source>
</evidence>
<evidence type="ECO:0000256" key="1">
    <source>
        <dbReference type="ARBA" id="ARBA00004141"/>
    </source>
</evidence>
<accession>A0AAF5DN44</accession>
<evidence type="ECO:0000256" key="3">
    <source>
        <dbReference type="ARBA" id="ARBA00022448"/>
    </source>
</evidence>
<feature type="transmembrane region" description="Helical" evidence="8">
    <location>
        <begin position="178"/>
        <end position="199"/>
    </location>
</feature>